<dbReference type="Gene3D" id="3.40.190.10">
    <property type="entry name" value="Periplasmic binding protein-like II"/>
    <property type="match status" value="2"/>
</dbReference>
<dbReference type="SUPFAM" id="SSF53850">
    <property type="entry name" value="Periplasmic binding protein-like II"/>
    <property type="match status" value="1"/>
</dbReference>
<keyword evidence="1" id="KW-0732">Signal</keyword>
<dbReference type="NCBIfam" id="TIGR02122">
    <property type="entry name" value="TRAP_TAXI"/>
    <property type="match status" value="1"/>
</dbReference>
<evidence type="ECO:0000313" key="2">
    <source>
        <dbReference type="EMBL" id="RAI02286.1"/>
    </source>
</evidence>
<dbReference type="AlphaFoldDB" id="A0A8B2NQX7"/>
<dbReference type="PANTHER" id="PTHR42941">
    <property type="entry name" value="SLL1037 PROTEIN"/>
    <property type="match status" value="1"/>
</dbReference>
<comment type="caution">
    <text evidence="2">The sequence shown here is derived from an EMBL/GenBank/DDBJ whole genome shotgun (WGS) entry which is preliminary data.</text>
</comment>
<feature type="signal peptide" evidence="1">
    <location>
        <begin position="1"/>
        <end position="29"/>
    </location>
</feature>
<feature type="chain" id="PRO_5032362227" description="TRAP transporter solute receptor, TAXI family" evidence="1">
    <location>
        <begin position="30"/>
        <end position="329"/>
    </location>
</feature>
<evidence type="ECO:0008006" key="4">
    <source>
        <dbReference type="Google" id="ProtNLM"/>
    </source>
</evidence>
<dbReference type="RefSeq" id="WP_111345772.1">
    <property type="nucleotide sequence ID" value="NZ_JAIWKD010000002.1"/>
</dbReference>
<accession>A0A8B2NQX7</accession>
<dbReference type="PANTHER" id="PTHR42941:SF1">
    <property type="entry name" value="SLL1037 PROTEIN"/>
    <property type="match status" value="1"/>
</dbReference>
<dbReference type="InterPro" id="IPR011852">
    <property type="entry name" value="TRAP_TAXI"/>
</dbReference>
<protein>
    <recommendedName>
        <fullName evidence="4">TRAP transporter solute receptor, TAXI family</fullName>
    </recommendedName>
</protein>
<reference evidence="2 3" key="1">
    <citation type="submission" date="2018-05" db="EMBL/GenBank/DDBJ databases">
        <title>Acuticoccus sediminis sp. nov., isolated from deep-sea sediment of Indian Ocean.</title>
        <authorList>
            <person name="Liu X."/>
            <person name="Lai Q."/>
            <person name="Du Y."/>
            <person name="Sun F."/>
            <person name="Zhang X."/>
            <person name="Wang S."/>
            <person name="Shao Z."/>
        </authorList>
    </citation>
    <scope>NUCLEOTIDE SEQUENCE [LARGE SCALE GENOMIC DNA]</scope>
    <source>
        <strain evidence="2 3">PTG4-2</strain>
    </source>
</reference>
<name>A0A8B2NQX7_9HYPH</name>
<dbReference type="Pfam" id="PF16868">
    <property type="entry name" value="NMT1_3"/>
    <property type="match status" value="1"/>
</dbReference>
<dbReference type="EMBL" id="QHHQ01000002">
    <property type="protein sequence ID" value="RAI02286.1"/>
    <property type="molecule type" value="Genomic_DNA"/>
</dbReference>
<evidence type="ECO:0000313" key="3">
    <source>
        <dbReference type="Proteomes" id="UP000249590"/>
    </source>
</evidence>
<keyword evidence="3" id="KW-1185">Reference proteome</keyword>
<evidence type="ECO:0000256" key="1">
    <source>
        <dbReference type="SAM" id="SignalP"/>
    </source>
</evidence>
<proteinExistence type="predicted"/>
<dbReference type="PROSITE" id="PS51318">
    <property type="entry name" value="TAT"/>
    <property type="match status" value="1"/>
</dbReference>
<gene>
    <name evidence="2" type="ORF">DLJ53_13050</name>
</gene>
<dbReference type="OrthoDB" id="9776669at2"/>
<sequence length="329" mass="35371">MSAKLNRRQLLAAGAAVPLAASGVGRAFAQSPVLFGSASLGSTGYVIIETISAVVNKHSDLRTSSMSTSGGAENLQLIGQDMIDFGQSASNDYKAAMAGEGRFKQPIKVQQSFAYTAWATVPMVRADSGIETARDLAGKRVSPSTAGGSTRQTWEMMTDFLGVKDKINWTYGSWREIYDAFRSGALDCVPALLAGGRPSPLLQELMASVELKGIGWPEDAIVHANTINPGISRYEADPELWAAVTEPTPCTATIGLLATHPRVTDEVGYAVTKAVFDHAEEVRNVSMELRNIDLEYAVKYMMPFVPVNPGAAQYFKEKGVWRDDLTIAG</sequence>
<dbReference type="InterPro" id="IPR006311">
    <property type="entry name" value="TAT_signal"/>
</dbReference>
<organism evidence="2 3">
    <name type="scientific">Acuticoccus sediminis</name>
    <dbReference type="NCBI Taxonomy" id="2184697"/>
    <lineage>
        <taxon>Bacteria</taxon>
        <taxon>Pseudomonadati</taxon>
        <taxon>Pseudomonadota</taxon>
        <taxon>Alphaproteobacteria</taxon>
        <taxon>Hyphomicrobiales</taxon>
        <taxon>Amorphaceae</taxon>
        <taxon>Acuticoccus</taxon>
    </lineage>
</organism>
<dbReference type="Proteomes" id="UP000249590">
    <property type="component" value="Unassembled WGS sequence"/>
</dbReference>